<comment type="caution">
    <text evidence="9">The sequence shown here is derived from an EMBL/GenBank/DDBJ whole genome shotgun (WGS) entry which is preliminary data.</text>
</comment>
<dbReference type="AlphaFoldDB" id="A0AAN6M9S2"/>
<evidence type="ECO:0000259" key="8">
    <source>
        <dbReference type="Pfam" id="PF20684"/>
    </source>
</evidence>
<evidence type="ECO:0000256" key="3">
    <source>
        <dbReference type="ARBA" id="ARBA00022989"/>
    </source>
</evidence>
<dbReference type="InterPro" id="IPR052337">
    <property type="entry name" value="SAT4-like"/>
</dbReference>
<keyword evidence="4 7" id="KW-0472">Membrane</keyword>
<comment type="subcellular location">
    <subcellularLocation>
        <location evidence="1">Membrane</location>
        <topology evidence="1">Multi-pass membrane protein</topology>
    </subcellularLocation>
</comment>
<evidence type="ECO:0000256" key="7">
    <source>
        <dbReference type="SAM" id="Phobius"/>
    </source>
</evidence>
<dbReference type="Proteomes" id="UP001280581">
    <property type="component" value="Unassembled WGS sequence"/>
</dbReference>
<dbReference type="Pfam" id="PF20684">
    <property type="entry name" value="Fung_rhodopsin"/>
    <property type="match status" value="1"/>
</dbReference>
<keyword evidence="2 7" id="KW-0812">Transmembrane</keyword>
<dbReference type="GO" id="GO:0016020">
    <property type="term" value="C:membrane"/>
    <property type="evidence" value="ECO:0007669"/>
    <property type="project" value="UniProtKB-SubCell"/>
</dbReference>
<dbReference type="PANTHER" id="PTHR33048:SF8">
    <property type="entry name" value="INTEGRAL MEMBRANE PROTEIN-RELATED"/>
    <property type="match status" value="1"/>
</dbReference>
<feature type="transmembrane region" description="Helical" evidence="7">
    <location>
        <begin position="226"/>
        <end position="244"/>
    </location>
</feature>
<feature type="transmembrane region" description="Helical" evidence="7">
    <location>
        <begin position="57"/>
        <end position="78"/>
    </location>
</feature>
<evidence type="ECO:0000256" key="6">
    <source>
        <dbReference type="SAM" id="MobiDB-lite"/>
    </source>
</evidence>
<evidence type="ECO:0000313" key="10">
    <source>
        <dbReference type="Proteomes" id="UP001280581"/>
    </source>
</evidence>
<evidence type="ECO:0000256" key="1">
    <source>
        <dbReference type="ARBA" id="ARBA00004141"/>
    </source>
</evidence>
<feature type="transmembrane region" description="Helical" evidence="7">
    <location>
        <begin position="26"/>
        <end position="45"/>
    </location>
</feature>
<reference evidence="9 10" key="1">
    <citation type="submission" date="2021-02" db="EMBL/GenBank/DDBJ databases">
        <title>Genome assembly of Pseudopithomyces chartarum.</title>
        <authorList>
            <person name="Jauregui R."/>
            <person name="Singh J."/>
            <person name="Voisey C."/>
        </authorList>
    </citation>
    <scope>NUCLEOTIDE SEQUENCE [LARGE SCALE GENOMIC DNA]</scope>
    <source>
        <strain evidence="9 10">AGR01</strain>
    </source>
</reference>
<dbReference type="EMBL" id="WVTA01000001">
    <property type="protein sequence ID" value="KAK3217216.1"/>
    <property type="molecule type" value="Genomic_DNA"/>
</dbReference>
<evidence type="ECO:0000256" key="5">
    <source>
        <dbReference type="ARBA" id="ARBA00038359"/>
    </source>
</evidence>
<gene>
    <name evidence="9" type="ORF">GRF29_1g2312435</name>
</gene>
<keyword evidence="10" id="KW-1185">Reference proteome</keyword>
<dbReference type="InterPro" id="IPR049326">
    <property type="entry name" value="Rhodopsin_dom_fungi"/>
</dbReference>
<feature type="compositionally biased region" description="Low complexity" evidence="6">
    <location>
        <begin position="398"/>
        <end position="410"/>
    </location>
</feature>
<feature type="transmembrane region" description="Helical" evidence="7">
    <location>
        <begin position="189"/>
        <end position="214"/>
    </location>
</feature>
<keyword evidence="3 7" id="KW-1133">Transmembrane helix</keyword>
<comment type="similarity">
    <text evidence="5">Belongs to the SAT4 family.</text>
</comment>
<feature type="transmembrane region" description="Helical" evidence="7">
    <location>
        <begin position="116"/>
        <end position="136"/>
    </location>
</feature>
<name>A0AAN6M9S2_9PLEO</name>
<accession>A0AAN6M9S2</accession>
<feature type="transmembrane region" description="Helical" evidence="7">
    <location>
        <begin position="148"/>
        <end position="169"/>
    </location>
</feature>
<sequence length="423" mass="47486">MAAFTPEELAYLEAHKDDSRVVEIHWVYSVPIAFGILSTALRLWAKQLGRNGITLDDWLIVLATANAQLAWVMVTPLTKSYLVSQLMLVGPPHGMGRHVNVVSPHDQAMVRKGDYVFSHFYDCALVFVKLGILAFYHRVFVVPLFRKTVLATAAFVIAWGIGITVTLALACRPIEAFWDATVKGDCLNLVHFTYFTNITNMITDVWIFLMPVPVIWHLQLQTKKKLLLCFIFSVGIATCIISALRLTVVLGHGYADFTWSYVPLGAFSAFEPLGCILCTNIPIVWHMWRKHRRAQSLLPGSSLFKSKQSSAMTPSSHASRRSRFARSLGLSNADHTTTDSQTRTILAAEEGQSTYEESHITHPDRALYFGKVERIHTQTQDMSGVDLDEDMSSKRTRSTSISGSSRGQKSPNLKKNVWEVRRK</sequence>
<feature type="domain" description="Rhodopsin" evidence="8">
    <location>
        <begin position="41"/>
        <end position="289"/>
    </location>
</feature>
<organism evidence="9 10">
    <name type="scientific">Pseudopithomyces chartarum</name>
    <dbReference type="NCBI Taxonomy" id="1892770"/>
    <lineage>
        <taxon>Eukaryota</taxon>
        <taxon>Fungi</taxon>
        <taxon>Dikarya</taxon>
        <taxon>Ascomycota</taxon>
        <taxon>Pezizomycotina</taxon>
        <taxon>Dothideomycetes</taxon>
        <taxon>Pleosporomycetidae</taxon>
        <taxon>Pleosporales</taxon>
        <taxon>Massarineae</taxon>
        <taxon>Didymosphaeriaceae</taxon>
        <taxon>Pseudopithomyces</taxon>
    </lineage>
</organism>
<evidence type="ECO:0000256" key="4">
    <source>
        <dbReference type="ARBA" id="ARBA00023136"/>
    </source>
</evidence>
<evidence type="ECO:0000256" key="2">
    <source>
        <dbReference type="ARBA" id="ARBA00022692"/>
    </source>
</evidence>
<evidence type="ECO:0000313" key="9">
    <source>
        <dbReference type="EMBL" id="KAK3217216.1"/>
    </source>
</evidence>
<dbReference type="PANTHER" id="PTHR33048">
    <property type="entry name" value="PTH11-LIKE INTEGRAL MEMBRANE PROTEIN (AFU_ORTHOLOGUE AFUA_5G11245)"/>
    <property type="match status" value="1"/>
</dbReference>
<feature type="region of interest" description="Disordered" evidence="6">
    <location>
        <begin position="379"/>
        <end position="423"/>
    </location>
</feature>
<proteinExistence type="inferred from homology"/>
<feature type="transmembrane region" description="Helical" evidence="7">
    <location>
        <begin position="264"/>
        <end position="285"/>
    </location>
</feature>
<protein>
    <recommendedName>
        <fullName evidence="8">Rhodopsin domain-containing protein</fullName>
    </recommendedName>
</protein>